<dbReference type="KEGG" id="tkr:C7K43_07065"/>
<sequence length="78" mass="9120">MEQVKKELTLLLLYLNAWEEKIGPYSSLNSWKGYDFDDLNELTDEEFISGKKRNKSITFTKEGIEEAKRLLEKYVGNA</sequence>
<dbReference type="AlphaFoldDB" id="A0AAN4ZNK4"/>
<dbReference type="GeneID" id="69985702"/>
<evidence type="ECO:0000259" key="1">
    <source>
        <dbReference type="Pfam" id="PF20008"/>
    </source>
</evidence>
<proteinExistence type="predicted"/>
<dbReference type="EMBL" id="BKBQ01000022">
    <property type="protein sequence ID" value="GEQ54664.1"/>
    <property type="molecule type" value="Genomic_DNA"/>
</dbReference>
<dbReference type="Pfam" id="PF20008">
    <property type="entry name" value="DUF6429"/>
    <property type="match status" value="1"/>
</dbReference>
<keyword evidence="5" id="KW-1185">Reference proteome</keyword>
<organism evidence="3 4">
    <name type="scientific">Tetragenococcus koreensis</name>
    <dbReference type="NCBI Taxonomy" id="290335"/>
    <lineage>
        <taxon>Bacteria</taxon>
        <taxon>Bacillati</taxon>
        <taxon>Bacillota</taxon>
        <taxon>Bacilli</taxon>
        <taxon>Lactobacillales</taxon>
        <taxon>Enterococcaceae</taxon>
        <taxon>Tetragenococcus</taxon>
    </lineage>
</organism>
<feature type="domain" description="DUF6429" evidence="1">
    <location>
        <begin position="6"/>
        <end position="76"/>
    </location>
</feature>
<name>A0AAN4ZNK4_9ENTE</name>
<evidence type="ECO:0000313" key="5">
    <source>
        <dbReference type="Proteomes" id="UP000886607"/>
    </source>
</evidence>
<gene>
    <name evidence="2" type="ORF">TK11N_15440</name>
    <name evidence="3" type="ORF">TK2N_15080</name>
</gene>
<dbReference type="Proteomes" id="UP000886597">
    <property type="component" value="Unassembled WGS sequence"/>
</dbReference>
<protein>
    <recommendedName>
        <fullName evidence="1">DUF6429 domain-containing protein</fullName>
    </recommendedName>
</protein>
<dbReference type="Proteomes" id="UP000886607">
    <property type="component" value="Unassembled WGS sequence"/>
</dbReference>
<dbReference type="RefSeq" id="WP_124006224.1">
    <property type="nucleotide sequence ID" value="NZ_BJYN01000093.1"/>
</dbReference>
<evidence type="ECO:0000313" key="2">
    <source>
        <dbReference type="EMBL" id="GEQ49692.1"/>
    </source>
</evidence>
<reference evidence="3" key="2">
    <citation type="journal article" date="2020" name="Int. Dairy J.">
        <title>Lactic acid bacterial diversity in Brie cheese focusing on salt concentration and pH of isolation medium and characterisation of halophilic and alkaliphilic lactic acid bacterial isolates.</title>
        <authorList>
            <person name="Unno R."/>
            <person name="Matsutani M."/>
            <person name="Suzuki T."/>
            <person name="Kodama K."/>
            <person name="Matsushita H."/>
            <person name="Yamasato K."/>
            <person name="Koizumi Y."/>
            <person name="Ishikawa M."/>
        </authorList>
    </citation>
    <scope>NUCLEOTIDE SEQUENCE</scope>
    <source>
        <strain evidence="3">7C1</strain>
        <strain evidence="2">8C4</strain>
    </source>
</reference>
<comment type="caution">
    <text evidence="3">The sequence shown here is derived from an EMBL/GenBank/DDBJ whole genome shotgun (WGS) entry which is preliminary data.</text>
</comment>
<dbReference type="InterPro" id="IPR045489">
    <property type="entry name" value="DUF6429"/>
</dbReference>
<dbReference type="EMBL" id="BKBO01000023">
    <property type="protein sequence ID" value="GEQ49692.1"/>
    <property type="molecule type" value="Genomic_DNA"/>
</dbReference>
<evidence type="ECO:0000313" key="4">
    <source>
        <dbReference type="Proteomes" id="UP000886597"/>
    </source>
</evidence>
<reference evidence="3" key="1">
    <citation type="submission" date="2019-08" db="EMBL/GenBank/DDBJ databases">
        <authorList>
            <person name="Ishikawa M."/>
            <person name="Suzuki T."/>
            <person name="Matsutani M."/>
        </authorList>
    </citation>
    <scope>NUCLEOTIDE SEQUENCE</scope>
    <source>
        <strain evidence="3">7C1</strain>
        <strain evidence="2">8C4</strain>
    </source>
</reference>
<accession>A0AAN4ZNK4</accession>
<evidence type="ECO:0000313" key="3">
    <source>
        <dbReference type="EMBL" id="GEQ54664.1"/>
    </source>
</evidence>